<evidence type="ECO:0000256" key="2">
    <source>
        <dbReference type="SAM" id="MobiDB-lite"/>
    </source>
</evidence>
<protein>
    <recommendedName>
        <fullName evidence="5">SAM domain-containing protein</fullName>
    </recommendedName>
</protein>
<dbReference type="InterPro" id="IPR013761">
    <property type="entry name" value="SAM/pointed_sf"/>
</dbReference>
<sequence>MADKLSHVSSFSVKEMCEWVDSISKDLTTIFKENDIDGQGLLAVVEDDTLFKELVPKLVLRAKLKQGLFSEKRKLEAAPEPEVEKTTPKEKLTKPTTKPYKKLCVKNGKWELETVQSLKAVNEAAVALAEQDLSLLSDRQGLFEKSRAVVAQTYEFKKGKSRSNGQLLENEPKRLPNTDTDLRALRMKHLKEEMDFNLHETIKLKKKLTRCEDVKDFETCVNLRKEIQRLSSEKNLKQLELHELERSQYKSNWYFANKANKVKVLKPNHKKGSKNNQNHEKKSTIQNFFKGAVKLQASVNSETETVTGLVEATSVKTVPEKVIGVVEAAVDSVPENVARVVEVTGVVEAASVDFLPETVAGVVEAASVDLLPEKVAGVVEAASVDLLPEKAASVDLFPEKVAGVVEAASVDLLPKKVDVVVEAASVDLLPEKVARVVEAASVKSVPEMVAWMVEAVSVESVPEMVAGMVEAVSVESVPEKVAGMVEAASVKSVPEMVAGMVEAVSVKSVPEMVAGMVEAVSVKSVPEKVAGMVEAVSVKSVLEMVGGMVEAASVKSVPEMVEAVSVDSVPEKVAGVIGATNKDGNF</sequence>
<dbReference type="EMBL" id="CP111018">
    <property type="protein sequence ID" value="WAR10063.1"/>
    <property type="molecule type" value="Genomic_DNA"/>
</dbReference>
<evidence type="ECO:0000256" key="1">
    <source>
        <dbReference type="SAM" id="Coils"/>
    </source>
</evidence>
<dbReference type="InterPro" id="IPR038398">
    <property type="entry name" value="NCD2_sf"/>
</dbReference>
<reference evidence="3" key="1">
    <citation type="submission" date="2022-11" db="EMBL/GenBank/DDBJ databases">
        <title>Centuries of genome instability and evolution in soft-shell clam transmissible cancer (bioRxiv).</title>
        <authorList>
            <person name="Hart S.F.M."/>
            <person name="Yonemitsu M.A."/>
            <person name="Giersch R.M."/>
            <person name="Beal B.F."/>
            <person name="Arriagada G."/>
            <person name="Davis B.W."/>
            <person name="Ostrander E.A."/>
            <person name="Goff S.P."/>
            <person name="Metzger M.J."/>
        </authorList>
    </citation>
    <scope>NUCLEOTIDE SEQUENCE</scope>
    <source>
        <strain evidence="3">MELC-2E11</strain>
        <tissue evidence="3">Siphon/mantle</tissue>
    </source>
</reference>
<dbReference type="Gene3D" id="1.20.120.2010">
    <property type="entry name" value="NAB conserved domain 2"/>
    <property type="match status" value="1"/>
</dbReference>
<accession>A0ABY7EJ91</accession>
<proteinExistence type="predicted"/>
<feature type="region of interest" description="Disordered" evidence="2">
    <location>
        <begin position="75"/>
        <end position="95"/>
    </location>
</feature>
<name>A0ABY7EJ91_MYAAR</name>
<evidence type="ECO:0000313" key="3">
    <source>
        <dbReference type="EMBL" id="WAR10063.1"/>
    </source>
</evidence>
<organism evidence="3 4">
    <name type="scientific">Mya arenaria</name>
    <name type="common">Soft-shell clam</name>
    <dbReference type="NCBI Taxonomy" id="6604"/>
    <lineage>
        <taxon>Eukaryota</taxon>
        <taxon>Metazoa</taxon>
        <taxon>Spiralia</taxon>
        <taxon>Lophotrochozoa</taxon>
        <taxon>Mollusca</taxon>
        <taxon>Bivalvia</taxon>
        <taxon>Autobranchia</taxon>
        <taxon>Heteroconchia</taxon>
        <taxon>Euheterodonta</taxon>
        <taxon>Imparidentia</taxon>
        <taxon>Neoheterodontei</taxon>
        <taxon>Myida</taxon>
        <taxon>Myoidea</taxon>
        <taxon>Myidae</taxon>
        <taxon>Mya</taxon>
    </lineage>
</organism>
<feature type="coiled-coil region" evidence="1">
    <location>
        <begin position="220"/>
        <end position="247"/>
    </location>
</feature>
<keyword evidence="4" id="KW-1185">Reference proteome</keyword>
<gene>
    <name evidence="3" type="ORF">MAR_035139</name>
</gene>
<dbReference type="Gene3D" id="1.10.150.50">
    <property type="entry name" value="Transcription Factor, Ets-1"/>
    <property type="match status" value="1"/>
</dbReference>
<feature type="compositionally biased region" description="Basic and acidic residues" evidence="2">
    <location>
        <begin position="75"/>
        <end position="93"/>
    </location>
</feature>
<keyword evidence="1" id="KW-0175">Coiled coil</keyword>
<evidence type="ECO:0000313" key="4">
    <source>
        <dbReference type="Proteomes" id="UP001164746"/>
    </source>
</evidence>
<dbReference type="Proteomes" id="UP001164746">
    <property type="component" value="Chromosome 7"/>
</dbReference>
<evidence type="ECO:0008006" key="5">
    <source>
        <dbReference type="Google" id="ProtNLM"/>
    </source>
</evidence>